<dbReference type="OrthoDB" id="3900342at2759"/>
<dbReference type="AlphaFoldDB" id="A0A835CNG4"/>
<keyword evidence="3 6" id="KW-1133">Transmembrane helix</keyword>
<sequence length="812" mass="88222">MMNLDKIDREKCLELFGKFIRTKKIDNLQGEQRRRGPEPTDSSKQKLTKCLTTLDLTSLGVGSCVGTGMYLVAGMVARNYAGPGVVISFIIAAIASIFSGACYAEFGVRVPHTTGSAYVYSYVTVGELIAFIIGWNMVLEYLIGTSACACALSACLDALANGEVSAKMKNTFGTIFGRPPDFLAFFITILMMFLMAAGVKKSLLFNNILNVINLAVWVFVMGAGMFYVDSNNWSEHAGFLPNGWSGVFAGAATCFYAFIGFDIIATTGEEATNPKRSIPLAIISSLAIILVAYVSSSMVLTLIVPYDQVDQDSALVEMFGQVGAYKCKAIVAIGALAGLSVSMFGSMFPMPRIVYAMAQDGLIFRSLSQVWPSTGTPALATLTSGLAAAVAALLIQLEVLVEMMSIGTLLAYTLVSTCVLILRYQPHSTNLIELLPQSLRTPCRSPSKEVQSNCQTPYGKELRPDQLTTALNTVQAAQTEITATNNGQRVTVRRVRRANSSSPDSDDTYGGEDDDIGLGKDDQYLVSDRTENKFYGSVHAAAGSSCGSTHQYPGTTPIIGPPLNYLQRRLQTAQYLCPAIFPWVDRGPATEASGRYVMKMVGVLYLLILIFDLIIAFGMGDMGTFSTMITFGFLFAIIGVLLAISRKPQNRNSLMFMTPGLPFVPAIAVTVNIYLIFKLSILTLVRFTIWMTLGFFMYFRYGIKNSTLQKEADDNNHHPDNDNAGNIELKITDHTISSSPSHRYVNNQDRSIYEGQQLDAFGQPVFGCTNFGGSPSQPTNTTTAPTTAPTTTTRTTTNPLFIPPESLPTWDD</sequence>
<accession>A0A835CNG4</accession>
<feature type="region of interest" description="Disordered" evidence="5">
    <location>
        <begin position="495"/>
        <end position="519"/>
    </location>
</feature>
<feature type="transmembrane region" description="Helical" evidence="6">
    <location>
        <begin position="596"/>
        <end position="619"/>
    </location>
</feature>
<dbReference type="Gene3D" id="1.20.1740.10">
    <property type="entry name" value="Amino acid/polyamine transporter I"/>
    <property type="match status" value="2"/>
</dbReference>
<dbReference type="EMBL" id="JACMRX010000006">
    <property type="protein sequence ID" value="KAF7988113.1"/>
    <property type="molecule type" value="Genomic_DNA"/>
</dbReference>
<feature type="transmembrane region" description="Helical" evidence="6">
    <location>
        <begin position="248"/>
        <end position="268"/>
    </location>
</feature>
<feature type="compositionally biased region" description="Acidic residues" evidence="5">
    <location>
        <begin position="504"/>
        <end position="516"/>
    </location>
</feature>
<dbReference type="FunFam" id="1.20.1740.10:FF:000010">
    <property type="entry name" value="probable cationic amino acid transporter"/>
    <property type="match status" value="1"/>
</dbReference>
<reference evidence="8 9" key="1">
    <citation type="submission" date="2020-08" db="EMBL/GenBank/DDBJ databases">
        <title>Aphidius gifuensis genome sequencing and assembly.</title>
        <authorList>
            <person name="Du Z."/>
        </authorList>
    </citation>
    <scope>NUCLEOTIDE SEQUENCE [LARGE SCALE GENOMIC DNA]</scope>
    <source>
        <strain evidence="8">YNYX2018</strain>
        <tissue evidence="8">Adults</tissue>
    </source>
</reference>
<evidence type="ECO:0000259" key="7">
    <source>
        <dbReference type="Pfam" id="PF13906"/>
    </source>
</evidence>
<keyword evidence="9" id="KW-1185">Reference proteome</keyword>
<dbReference type="InterPro" id="IPR002293">
    <property type="entry name" value="AA/rel_permease1"/>
</dbReference>
<dbReference type="Pfam" id="PF13520">
    <property type="entry name" value="AA_permease_2"/>
    <property type="match status" value="1"/>
</dbReference>
<dbReference type="InterPro" id="IPR029485">
    <property type="entry name" value="CAT_C"/>
</dbReference>
<evidence type="ECO:0000256" key="2">
    <source>
        <dbReference type="ARBA" id="ARBA00022692"/>
    </source>
</evidence>
<dbReference type="PANTHER" id="PTHR43243:SF17">
    <property type="entry name" value="CATIONIC AMINO ACID TRANSPORTER-RELATED"/>
    <property type="match status" value="1"/>
</dbReference>
<feature type="transmembrane region" description="Helical" evidence="6">
    <location>
        <begin position="625"/>
        <end position="644"/>
    </location>
</feature>
<dbReference type="PANTHER" id="PTHR43243">
    <property type="entry name" value="INNER MEMBRANE TRANSPORTER YGJI-RELATED"/>
    <property type="match status" value="1"/>
</dbReference>
<name>A0A835CNG4_APHGI</name>
<feature type="transmembrane region" description="Helical" evidence="6">
    <location>
        <begin position="182"/>
        <end position="199"/>
    </location>
</feature>
<comment type="subcellular location">
    <subcellularLocation>
        <location evidence="1">Membrane</location>
        <topology evidence="1">Multi-pass membrane protein</topology>
    </subcellularLocation>
</comment>
<evidence type="ECO:0000256" key="6">
    <source>
        <dbReference type="SAM" id="Phobius"/>
    </source>
</evidence>
<dbReference type="Pfam" id="PF13906">
    <property type="entry name" value="AA_permease_C"/>
    <property type="match status" value="1"/>
</dbReference>
<feature type="transmembrane region" description="Helical" evidence="6">
    <location>
        <begin position="376"/>
        <end position="397"/>
    </location>
</feature>
<gene>
    <name evidence="8" type="ORF">HCN44_007607</name>
</gene>
<feature type="transmembrane region" description="Helical" evidence="6">
    <location>
        <begin position="683"/>
        <end position="701"/>
    </location>
</feature>
<keyword evidence="2 6" id="KW-0812">Transmembrane</keyword>
<feature type="transmembrane region" description="Helical" evidence="6">
    <location>
        <begin position="656"/>
        <end position="677"/>
    </location>
</feature>
<feature type="transmembrane region" description="Helical" evidence="6">
    <location>
        <begin position="53"/>
        <end position="73"/>
    </location>
</feature>
<feature type="transmembrane region" description="Helical" evidence="6">
    <location>
        <begin position="85"/>
        <end position="106"/>
    </location>
</feature>
<dbReference type="Proteomes" id="UP000639338">
    <property type="component" value="Unassembled WGS sequence"/>
</dbReference>
<comment type="caution">
    <text evidence="8">The sequence shown here is derived from an EMBL/GenBank/DDBJ whole genome shotgun (WGS) entry which is preliminary data.</text>
</comment>
<feature type="region of interest" description="Disordered" evidence="5">
    <location>
        <begin position="771"/>
        <end position="812"/>
    </location>
</feature>
<evidence type="ECO:0000256" key="3">
    <source>
        <dbReference type="ARBA" id="ARBA00022989"/>
    </source>
</evidence>
<feature type="transmembrane region" description="Helical" evidence="6">
    <location>
        <begin position="329"/>
        <end position="355"/>
    </location>
</feature>
<evidence type="ECO:0000256" key="1">
    <source>
        <dbReference type="ARBA" id="ARBA00004141"/>
    </source>
</evidence>
<evidence type="ECO:0000256" key="4">
    <source>
        <dbReference type="ARBA" id="ARBA00023136"/>
    </source>
</evidence>
<feature type="transmembrane region" description="Helical" evidence="6">
    <location>
        <begin position="211"/>
        <end position="228"/>
    </location>
</feature>
<protein>
    <recommendedName>
        <fullName evidence="7">Cationic amino acid transporter C-terminal domain-containing protein</fullName>
    </recommendedName>
</protein>
<keyword evidence="4 6" id="KW-0472">Membrane</keyword>
<feature type="transmembrane region" description="Helical" evidence="6">
    <location>
        <begin position="118"/>
        <end position="138"/>
    </location>
</feature>
<feature type="transmembrane region" description="Helical" evidence="6">
    <location>
        <begin position="280"/>
        <end position="304"/>
    </location>
</feature>
<evidence type="ECO:0000313" key="9">
    <source>
        <dbReference type="Proteomes" id="UP000639338"/>
    </source>
</evidence>
<dbReference type="GO" id="GO:0015171">
    <property type="term" value="F:amino acid transmembrane transporter activity"/>
    <property type="evidence" value="ECO:0007669"/>
    <property type="project" value="TreeGrafter"/>
</dbReference>
<dbReference type="GO" id="GO:0005886">
    <property type="term" value="C:plasma membrane"/>
    <property type="evidence" value="ECO:0007669"/>
    <property type="project" value="TreeGrafter"/>
</dbReference>
<evidence type="ECO:0000256" key="5">
    <source>
        <dbReference type="SAM" id="MobiDB-lite"/>
    </source>
</evidence>
<feature type="transmembrane region" description="Helical" evidence="6">
    <location>
        <begin position="403"/>
        <end position="422"/>
    </location>
</feature>
<proteinExistence type="predicted"/>
<organism evidence="8 9">
    <name type="scientific">Aphidius gifuensis</name>
    <name type="common">Parasitoid wasp</name>
    <dbReference type="NCBI Taxonomy" id="684658"/>
    <lineage>
        <taxon>Eukaryota</taxon>
        <taxon>Metazoa</taxon>
        <taxon>Ecdysozoa</taxon>
        <taxon>Arthropoda</taxon>
        <taxon>Hexapoda</taxon>
        <taxon>Insecta</taxon>
        <taxon>Pterygota</taxon>
        <taxon>Neoptera</taxon>
        <taxon>Endopterygota</taxon>
        <taxon>Hymenoptera</taxon>
        <taxon>Apocrita</taxon>
        <taxon>Ichneumonoidea</taxon>
        <taxon>Braconidae</taxon>
        <taxon>Aphidiinae</taxon>
        <taxon>Aphidius</taxon>
    </lineage>
</organism>
<evidence type="ECO:0000313" key="8">
    <source>
        <dbReference type="EMBL" id="KAF7988113.1"/>
    </source>
</evidence>
<feature type="compositionally biased region" description="Low complexity" evidence="5">
    <location>
        <begin position="778"/>
        <end position="799"/>
    </location>
</feature>
<feature type="domain" description="Cationic amino acid transporter C-terminal" evidence="7">
    <location>
        <begin position="656"/>
        <end position="706"/>
    </location>
</feature>